<dbReference type="Proteomes" id="UP000540989">
    <property type="component" value="Unassembled WGS sequence"/>
</dbReference>
<dbReference type="CDD" id="cd08589">
    <property type="entry name" value="PI-PLCc_SaPLC1_like"/>
    <property type="match status" value="1"/>
</dbReference>
<dbReference type="EMBL" id="JACHIP010000001">
    <property type="protein sequence ID" value="MBB5056314.1"/>
    <property type="molecule type" value="Genomic_DNA"/>
</dbReference>
<evidence type="ECO:0000256" key="1">
    <source>
        <dbReference type="SAM" id="SignalP"/>
    </source>
</evidence>
<keyword evidence="3" id="KW-1185">Reference proteome</keyword>
<evidence type="ECO:0000313" key="3">
    <source>
        <dbReference type="Proteomes" id="UP000540989"/>
    </source>
</evidence>
<dbReference type="Gene3D" id="3.20.20.190">
    <property type="entry name" value="Phosphatidylinositol (PI) phosphodiesterase"/>
    <property type="match status" value="1"/>
</dbReference>
<evidence type="ECO:0000313" key="2">
    <source>
        <dbReference type="EMBL" id="MBB5056314.1"/>
    </source>
</evidence>
<name>A0A7W8E2L2_9BACT</name>
<proteinExistence type="predicted"/>
<dbReference type="InterPro" id="IPR017946">
    <property type="entry name" value="PLC-like_Pdiesterase_TIM-brl"/>
</dbReference>
<comment type="caution">
    <text evidence="2">The sequence shown here is derived from an EMBL/GenBank/DDBJ whole genome shotgun (WGS) entry which is preliminary data.</text>
</comment>
<dbReference type="AlphaFoldDB" id="A0A7W8E2L2"/>
<dbReference type="RefSeq" id="WP_246408650.1">
    <property type="nucleotide sequence ID" value="NZ_JACHIP010000001.1"/>
</dbReference>
<organism evidence="2 3">
    <name type="scientific">Granulicella aggregans</name>
    <dbReference type="NCBI Taxonomy" id="474949"/>
    <lineage>
        <taxon>Bacteria</taxon>
        <taxon>Pseudomonadati</taxon>
        <taxon>Acidobacteriota</taxon>
        <taxon>Terriglobia</taxon>
        <taxon>Terriglobales</taxon>
        <taxon>Acidobacteriaceae</taxon>
        <taxon>Granulicella</taxon>
    </lineage>
</organism>
<reference evidence="2 3" key="1">
    <citation type="submission" date="2020-08" db="EMBL/GenBank/DDBJ databases">
        <title>Genomic Encyclopedia of Type Strains, Phase IV (KMG-V): Genome sequencing to study the core and pangenomes of soil and plant-associated prokaryotes.</title>
        <authorList>
            <person name="Whitman W."/>
        </authorList>
    </citation>
    <scope>NUCLEOTIDE SEQUENCE [LARGE SCALE GENOMIC DNA]</scope>
    <source>
        <strain evidence="2 3">M8UP14</strain>
    </source>
</reference>
<feature type="chain" id="PRO_5031128474" description="Calcium-dependent phosphoinositide phospholipase C" evidence="1">
    <location>
        <begin position="23"/>
        <end position="370"/>
    </location>
</feature>
<dbReference type="InterPro" id="IPR032075">
    <property type="entry name" value="PI-PLC-C1"/>
</dbReference>
<dbReference type="Pfam" id="PF16670">
    <property type="entry name" value="PI-PLC-C1"/>
    <property type="match status" value="1"/>
</dbReference>
<sequence length="370" mass="40120">MKPFWSYAALSALSLSCIPSFAQSPAVKLNQIQVIGTHNSYHAGIAPNEAKVWQAKYAKAFAGLDYSHPALTKQFDGGVRQIELDVYADSKGGLYSHPSGPATAAAAGLPADPDFDPNHLMDKPGFKVMHVQDVDYRSNCQPFIACLDEVRSWSHAHPGHVPVFILVETKQDSPKSIKVTEPEKFTSSTFDALDAEIRSVFPADELITPDDVRGSYPTLEKAVLANNWPTLEASRGKVVFLMDQRNVGPVYLEGHPSLKGRVLFTNAAPGEPDAAFIERNDGPAEDITALVRKGYLIRARTDGDTKEARTNETTRRDAMIASGAQLLSTDYPAAEPARWAGGYSVSLPDGKVARCDPANAPKSCPADLRK</sequence>
<dbReference type="PROSITE" id="PS51257">
    <property type="entry name" value="PROKAR_LIPOPROTEIN"/>
    <property type="match status" value="1"/>
</dbReference>
<accession>A0A7W8E2L2</accession>
<feature type="signal peptide" evidence="1">
    <location>
        <begin position="1"/>
        <end position="22"/>
    </location>
</feature>
<dbReference type="SUPFAM" id="SSF51695">
    <property type="entry name" value="PLC-like phosphodiesterases"/>
    <property type="match status" value="1"/>
</dbReference>
<gene>
    <name evidence="2" type="ORF">HDF16_000983</name>
</gene>
<dbReference type="GO" id="GO:0006629">
    <property type="term" value="P:lipid metabolic process"/>
    <property type="evidence" value="ECO:0007669"/>
    <property type="project" value="InterPro"/>
</dbReference>
<keyword evidence="1" id="KW-0732">Signal</keyword>
<protein>
    <recommendedName>
        <fullName evidence="4">Calcium-dependent phosphoinositide phospholipase C</fullName>
    </recommendedName>
</protein>
<dbReference type="GO" id="GO:0008081">
    <property type="term" value="F:phosphoric diester hydrolase activity"/>
    <property type="evidence" value="ECO:0007669"/>
    <property type="project" value="InterPro"/>
</dbReference>
<evidence type="ECO:0008006" key="4">
    <source>
        <dbReference type="Google" id="ProtNLM"/>
    </source>
</evidence>